<evidence type="ECO:0000313" key="2">
    <source>
        <dbReference type="Proteomes" id="UP000054279"/>
    </source>
</evidence>
<accession>A0A0C9U3R2</accession>
<organism evidence="1 2">
    <name type="scientific">Sphaerobolus stellatus (strain SS14)</name>
    <dbReference type="NCBI Taxonomy" id="990650"/>
    <lineage>
        <taxon>Eukaryota</taxon>
        <taxon>Fungi</taxon>
        <taxon>Dikarya</taxon>
        <taxon>Basidiomycota</taxon>
        <taxon>Agaricomycotina</taxon>
        <taxon>Agaricomycetes</taxon>
        <taxon>Phallomycetidae</taxon>
        <taxon>Geastrales</taxon>
        <taxon>Sphaerobolaceae</taxon>
        <taxon>Sphaerobolus</taxon>
    </lineage>
</organism>
<protein>
    <submittedName>
        <fullName evidence="1">Uncharacterized protein</fullName>
    </submittedName>
</protein>
<keyword evidence="2" id="KW-1185">Reference proteome</keyword>
<evidence type="ECO:0000313" key="1">
    <source>
        <dbReference type="EMBL" id="KIJ37498.1"/>
    </source>
</evidence>
<dbReference type="Proteomes" id="UP000054279">
    <property type="component" value="Unassembled WGS sequence"/>
</dbReference>
<name>A0A0C9U3R2_SPHS4</name>
<dbReference type="HOGENOM" id="CLU_2348059_0_0_1"/>
<dbReference type="EMBL" id="KN837168">
    <property type="protein sequence ID" value="KIJ37498.1"/>
    <property type="molecule type" value="Genomic_DNA"/>
</dbReference>
<reference evidence="1 2" key="1">
    <citation type="submission" date="2014-06" db="EMBL/GenBank/DDBJ databases">
        <title>Evolutionary Origins and Diversification of the Mycorrhizal Mutualists.</title>
        <authorList>
            <consortium name="DOE Joint Genome Institute"/>
            <consortium name="Mycorrhizal Genomics Consortium"/>
            <person name="Kohler A."/>
            <person name="Kuo A."/>
            <person name="Nagy L.G."/>
            <person name="Floudas D."/>
            <person name="Copeland A."/>
            <person name="Barry K.W."/>
            <person name="Cichocki N."/>
            <person name="Veneault-Fourrey C."/>
            <person name="LaButti K."/>
            <person name="Lindquist E.A."/>
            <person name="Lipzen A."/>
            <person name="Lundell T."/>
            <person name="Morin E."/>
            <person name="Murat C."/>
            <person name="Riley R."/>
            <person name="Ohm R."/>
            <person name="Sun H."/>
            <person name="Tunlid A."/>
            <person name="Henrissat B."/>
            <person name="Grigoriev I.V."/>
            <person name="Hibbett D.S."/>
            <person name="Martin F."/>
        </authorList>
    </citation>
    <scope>NUCLEOTIDE SEQUENCE [LARGE SCALE GENOMIC DNA]</scope>
    <source>
        <strain evidence="1 2">SS14</strain>
    </source>
</reference>
<proteinExistence type="predicted"/>
<sequence>MPSSSQPAGSNLDVIVVGAGFGGDSKKHRILEAYGIGMLILELGSTRAYPYTNIPRTYGKTGIGRKNSPDVRSFGNTLNMWIANSMLKAIFSSMRVS</sequence>
<dbReference type="AlphaFoldDB" id="A0A0C9U3R2"/>
<gene>
    <name evidence="1" type="ORF">M422DRAFT_259852</name>
</gene>